<dbReference type="InterPro" id="IPR051545">
    <property type="entry name" value="NAD(P)H_dehydrogenase_qn"/>
</dbReference>
<dbReference type="PANTHER" id="PTHR10204:SF34">
    <property type="entry name" value="NAD(P)H DEHYDROGENASE [QUINONE] 1 ISOFORM 1"/>
    <property type="match status" value="1"/>
</dbReference>
<comment type="caution">
    <text evidence="4">The sequence shown here is derived from an EMBL/GenBank/DDBJ whole genome shotgun (WGS) entry which is preliminary data.</text>
</comment>
<dbReference type="InterPro" id="IPR029039">
    <property type="entry name" value="Flavoprotein-like_sf"/>
</dbReference>
<gene>
    <name evidence="4" type="ORF">C0601_05655</name>
</gene>
<proteinExistence type="inferred from homology"/>
<evidence type="ECO:0000259" key="3">
    <source>
        <dbReference type="Pfam" id="PF02525"/>
    </source>
</evidence>
<evidence type="ECO:0000313" key="5">
    <source>
        <dbReference type="Proteomes" id="UP000234857"/>
    </source>
</evidence>
<dbReference type="GO" id="GO:0003955">
    <property type="term" value="F:NAD(P)H dehydrogenase (quinone) activity"/>
    <property type="evidence" value="ECO:0007669"/>
    <property type="project" value="TreeGrafter"/>
</dbReference>
<accession>A0A2N5ZHD6</accession>
<dbReference type="PANTHER" id="PTHR10204">
    <property type="entry name" value="NAD P H OXIDOREDUCTASE-RELATED"/>
    <property type="match status" value="1"/>
</dbReference>
<dbReference type="AlphaFoldDB" id="A0A2N5ZHD6"/>
<reference evidence="4 5" key="1">
    <citation type="submission" date="2017-11" db="EMBL/GenBank/DDBJ databases">
        <title>Genome-resolved metagenomics identifies genetic mobility, metabolic interactions, and unexpected diversity in perchlorate-reducing communities.</title>
        <authorList>
            <person name="Barnum T.P."/>
            <person name="Figueroa I.A."/>
            <person name="Carlstrom C.I."/>
            <person name="Lucas L.N."/>
            <person name="Engelbrektson A.L."/>
            <person name="Coates J.D."/>
        </authorList>
    </citation>
    <scope>NUCLEOTIDE SEQUENCE [LARGE SCALE GENOMIC DNA]</scope>
    <source>
        <strain evidence="4">BM706</strain>
    </source>
</reference>
<keyword evidence="2" id="KW-0560">Oxidoreductase</keyword>
<dbReference type="Pfam" id="PF02525">
    <property type="entry name" value="Flavodoxin_2"/>
    <property type="match status" value="1"/>
</dbReference>
<dbReference type="InterPro" id="IPR003680">
    <property type="entry name" value="Flavodoxin_fold"/>
</dbReference>
<feature type="domain" description="Flavodoxin-like fold" evidence="3">
    <location>
        <begin position="1"/>
        <end position="185"/>
    </location>
</feature>
<dbReference type="Proteomes" id="UP000234857">
    <property type="component" value="Unassembled WGS sequence"/>
</dbReference>
<dbReference type="SUPFAM" id="SSF52218">
    <property type="entry name" value="Flavoproteins"/>
    <property type="match status" value="1"/>
</dbReference>
<sequence length="190" mass="21740">MNSLIIYAHPNPKSFNHAILENLEKTLLDKGNSIKIRDLYSLGFNPILAAKDFEEFIKGNIPADIKIEQNNIDWADHIFFIFPIWWFGMPAILKGFIDRVFSNGFAYKYTEKGPVGLLNDKVATIINTTGGNKEQYIENKFKEAIDITNDIGKLAFCGIKVIEHKYFYGVPMVSDGIRKEYLEEINDIKV</sequence>
<comment type="similarity">
    <text evidence="1">Belongs to the NAD(P)H dehydrogenase (quinone) family.</text>
</comment>
<evidence type="ECO:0000313" key="4">
    <source>
        <dbReference type="EMBL" id="PLX18079.1"/>
    </source>
</evidence>
<dbReference type="GO" id="GO:0005829">
    <property type="term" value="C:cytosol"/>
    <property type="evidence" value="ECO:0007669"/>
    <property type="project" value="TreeGrafter"/>
</dbReference>
<dbReference type="Gene3D" id="3.40.50.360">
    <property type="match status" value="1"/>
</dbReference>
<organism evidence="4 5">
    <name type="scientific">Muiribacterium halophilum</name>
    <dbReference type="NCBI Taxonomy" id="2053465"/>
    <lineage>
        <taxon>Bacteria</taxon>
        <taxon>Candidatus Muiribacteriota</taxon>
        <taxon>Candidatus Muiribacteriia</taxon>
        <taxon>Candidatus Muiribacteriales</taxon>
        <taxon>Candidatus Muiribacteriaceae</taxon>
        <taxon>Candidatus Muiribacterium</taxon>
    </lineage>
</organism>
<dbReference type="EMBL" id="PKTG01000072">
    <property type="protein sequence ID" value="PLX18079.1"/>
    <property type="molecule type" value="Genomic_DNA"/>
</dbReference>
<evidence type="ECO:0000256" key="1">
    <source>
        <dbReference type="ARBA" id="ARBA00006252"/>
    </source>
</evidence>
<name>A0A2N5ZHD6_MUIH1</name>
<protein>
    <submittedName>
        <fullName evidence="4">NAD(P)H dehydrogenase</fullName>
    </submittedName>
</protein>
<evidence type="ECO:0000256" key="2">
    <source>
        <dbReference type="ARBA" id="ARBA00023002"/>
    </source>
</evidence>